<protein>
    <recommendedName>
        <fullName evidence="6">FH2 domain-containing protein</fullName>
    </recommendedName>
</protein>
<feature type="domain" description="DAD" evidence="3">
    <location>
        <begin position="181"/>
        <end position="212"/>
    </location>
</feature>
<dbReference type="AlphaFoldDB" id="A0A7R9ERT6"/>
<evidence type="ECO:0000313" key="5">
    <source>
        <dbReference type="EMBL" id="CAD7440125.1"/>
    </source>
</evidence>
<feature type="compositionally biased region" description="Polar residues" evidence="2">
    <location>
        <begin position="217"/>
        <end position="228"/>
    </location>
</feature>
<keyword evidence="1" id="KW-0175">Coiled coil</keyword>
<name>A0A7R9ERT6_9NEOP</name>
<dbReference type="Pfam" id="PF02181">
    <property type="entry name" value="FH2"/>
    <property type="match status" value="1"/>
</dbReference>
<organism evidence="5">
    <name type="scientific">Timema bartmani</name>
    <dbReference type="NCBI Taxonomy" id="61472"/>
    <lineage>
        <taxon>Eukaryota</taxon>
        <taxon>Metazoa</taxon>
        <taxon>Ecdysozoa</taxon>
        <taxon>Arthropoda</taxon>
        <taxon>Hexapoda</taxon>
        <taxon>Insecta</taxon>
        <taxon>Pterygota</taxon>
        <taxon>Neoptera</taxon>
        <taxon>Polyneoptera</taxon>
        <taxon>Phasmatodea</taxon>
        <taxon>Timematodea</taxon>
        <taxon>Timematoidea</taxon>
        <taxon>Timematidae</taxon>
        <taxon>Timema</taxon>
    </lineage>
</organism>
<gene>
    <name evidence="5" type="ORF">TBIB3V08_LOCUS2652</name>
</gene>
<sequence length="245" mass="28100">MWGCVLDVLSMGELEKDMNQLRNGLKEVEREIEFHRSQQVTSADRFLPVMKEFLSSATCRFSELEDLFQDMKTRVSDALFNLYFDRAVRLFGEDNSTIQPDDFFGIFDAFLVAFSEARQDNDNIKRRREEEEKRVLQEAELKKRTIERKNSRDGILAKVGNSLKNGLSNGLSSSTRRESTGDAKGEFDDLISALRTGDVFGEDMAKFKRSRKARVVTNGNSPTRMNSLNKEDSRERVLSNSRKGQ</sequence>
<accession>A0A7R9ERT6</accession>
<dbReference type="GO" id="GO:0030838">
    <property type="term" value="P:positive regulation of actin filament polymerization"/>
    <property type="evidence" value="ECO:0007669"/>
    <property type="project" value="TreeGrafter"/>
</dbReference>
<dbReference type="PROSITE" id="PS51444">
    <property type="entry name" value="FH2"/>
    <property type="match status" value="1"/>
</dbReference>
<feature type="domain" description="FH2" evidence="4">
    <location>
        <begin position="1"/>
        <end position="140"/>
    </location>
</feature>
<dbReference type="PROSITE" id="PS51231">
    <property type="entry name" value="DAD"/>
    <property type="match status" value="1"/>
</dbReference>
<dbReference type="PANTHER" id="PTHR45725">
    <property type="entry name" value="FORMIN HOMOLOGY 2 FAMILY MEMBER"/>
    <property type="match status" value="1"/>
</dbReference>
<dbReference type="PANTHER" id="PTHR45725:SF1">
    <property type="entry name" value="DISHEVELLED ASSOCIATED ACTIVATOR OF MORPHOGENESIS, ISOFORM D"/>
    <property type="match status" value="1"/>
</dbReference>
<evidence type="ECO:0000259" key="4">
    <source>
        <dbReference type="PROSITE" id="PS51444"/>
    </source>
</evidence>
<dbReference type="SUPFAM" id="SSF101447">
    <property type="entry name" value="Formin homology 2 domain (FH2 domain)"/>
    <property type="match status" value="1"/>
</dbReference>
<feature type="coiled-coil region" evidence="1">
    <location>
        <begin position="11"/>
        <end position="38"/>
    </location>
</feature>
<dbReference type="InterPro" id="IPR015425">
    <property type="entry name" value="FH2_Formin"/>
</dbReference>
<evidence type="ECO:0000256" key="1">
    <source>
        <dbReference type="SAM" id="Coils"/>
    </source>
</evidence>
<dbReference type="InterPro" id="IPR014767">
    <property type="entry name" value="DAD_dom"/>
</dbReference>
<proteinExistence type="predicted"/>
<dbReference type="InterPro" id="IPR042201">
    <property type="entry name" value="FH2_Formin_sf"/>
</dbReference>
<feature type="coiled-coil region" evidence="1">
    <location>
        <begin position="114"/>
        <end position="149"/>
    </location>
</feature>
<dbReference type="Gene3D" id="1.20.58.2220">
    <property type="entry name" value="Formin, FH2 domain"/>
    <property type="match status" value="1"/>
</dbReference>
<evidence type="ECO:0000259" key="3">
    <source>
        <dbReference type="PROSITE" id="PS51231"/>
    </source>
</evidence>
<dbReference type="InterPro" id="IPR051425">
    <property type="entry name" value="Formin_Homology"/>
</dbReference>
<evidence type="ECO:0008006" key="6">
    <source>
        <dbReference type="Google" id="ProtNLM"/>
    </source>
</evidence>
<reference evidence="5" key="1">
    <citation type="submission" date="2020-11" db="EMBL/GenBank/DDBJ databases">
        <authorList>
            <person name="Tran Van P."/>
        </authorList>
    </citation>
    <scope>NUCLEOTIDE SEQUENCE</scope>
</reference>
<dbReference type="EMBL" id="OD564885">
    <property type="protein sequence ID" value="CAD7440125.1"/>
    <property type="molecule type" value="Genomic_DNA"/>
</dbReference>
<feature type="region of interest" description="Disordered" evidence="2">
    <location>
        <begin position="209"/>
        <end position="245"/>
    </location>
</feature>
<evidence type="ECO:0000256" key="2">
    <source>
        <dbReference type="SAM" id="MobiDB-lite"/>
    </source>
</evidence>